<protein>
    <submittedName>
        <fullName evidence="1">Uncharacterized protein</fullName>
    </submittedName>
</protein>
<gene>
    <name evidence="1" type="ORF">S3_048</name>
</gene>
<dbReference type="EMBL" id="MK165657">
    <property type="protein sequence ID" value="AZF90053.1"/>
    <property type="molecule type" value="Genomic_DNA"/>
</dbReference>
<reference evidence="1 2" key="1">
    <citation type="submission" date="2018-11" db="EMBL/GenBank/DDBJ databases">
        <authorList>
            <person name="Lin Z."/>
            <person name="Wang T."/>
            <person name="Guo Y."/>
        </authorList>
    </citation>
    <scope>NUCLEOTIDE SEQUENCE [LARGE SCALE GENOMIC DNA]</scope>
</reference>
<accession>A0A3S8G622</accession>
<name>A0A3S8G622_9CAUD</name>
<evidence type="ECO:0000313" key="2">
    <source>
        <dbReference type="Proteomes" id="UP000278799"/>
    </source>
</evidence>
<sequence>MQNVQIKRPAAITEGQAMNAVFDAFRQVWRNVEARAEMLKGVSQSVKVGGFEVSVFAWRDGRIQANVYAGGFNPVATAEVDEFDA</sequence>
<organism evidence="1 2">
    <name type="scientific">Pseudomonas phage vB_PaeS_SCUT-S3</name>
    <dbReference type="NCBI Taxonomy" id="2382122"/>
    <lineage>
        <taxon>Viruses</taxon>
        <taxon>Duplodnaviria</taxon>
        <taxon>Heunggongvirae</taxon>
        <taxon>Uroviricota</taxon>
        <taxon>Caudoviricetes</taxon>
        <taxon>Jondennisvirinae</taxon>
        <taxon>Septimatrevirus</taxon>
        <taxon>Septimatrevirus SCUTS3</taxon>
    </lineage>
</organism>
<keyword evidence="2" id="KW-1185">Reference proteome</keyword>
<proteinExistence type="predicted"/>
<evidence type="ECO:0000313" key="1">
    <source>
        <dbReference type="EMBL" id="AZF90053.1"/>
    </source>
</evidence>
<dbReference type="Proteomes" id="UP000278799">
    <property type="component" value="Segment"/>
</dbReference>